<protein>
    <submittedName>
        <fullName evidence="1 3">Uncharacterized protein</fullName>
    </submittedName>
</protein>
<keyword evidence="2" id="KW-1185">Reference proteome</keyword>
<accession>A0A183EIA1</accession>
<evidence type="ECO:0000313" key="2">
    <source>
        <dbReference type="Proteomes" id="UP000271098"/>
    </source>
</evidence>
<sequence>MKTLATNRESCSVNWFSSLRCRVLEHLAEIIQNGPDELVGEIVNIRIAWPALRADVEIRIDFIKNGGFELLSNQMRGYPATEEIASSLFSLLCEESVRFNDDFDANRLAVLHVNHFKCLSLKAIFALWEESVCPSSLAVCENVSSALRKTALMIFPTIFICFCFHCSFDANRLAVLHVNHFKCLALKAIFALWEESVCPSSLAVCENVSSALRKIFADNDMLMQAMMDAGLCLTMVSVLKRIAALPSMYDFIL</sequence>
<dbReference type="WBParaSite" id="GPUH_0002071701-mRNA-1">
    <property type="protein sequence ID" value="GPUH_0002071701-mRNA-1"/>
    <property type="gene ID" value="GPUH_0002071701"/>
</dbReference>
<gene>
    <name evidence="1" type="ORF">GPUH_LOCUS20691</name>
</gene>
<evidence type="ECO:0000313" key="1">
    <source>
        <dbReference type="EMBL" id="VDN36578.1"/>
    </source>
</evidence>
<reference evidence="1 2" key="2">
    <citation type="submission" date="2018-11" db="EMBL/GenBank/DDBJ databases">
        <authorList>
            <consortium name="Pathogen Informatics"/>
        </authorList>
    </citation>
    <scope>NUCLEOTIDE SEQUENCE [LARGE SCALE GENOMIC DNA]</scope>
</reference>
<proteinExistence type="predicted"/>
<evidence type="ECO:0000313" key="3">
    <source>
        <dbReference type="WBParaSite" id="GPUH_0002071701-mRNA-1"/>
    </source>
</evidence>
<dbReference type="EMBL" id="UYRT01090904">
    <property type="protein sequence ID" value="VDN36578.1"/>
    <property type="molecule type" value="Genomic_DNA"/>
</dbReference>
<reference evidence="3" key="1">
    <citation type="submission" date="2016-06" db="UniProtKB">
        <authorList>
            <consortium name="WormBaseParasite"/>
        </authorList>
    </citation>
    <scope>IDENTIFICATION</scope>
</reference>
<name>A0A183EIA1_9BILA</name>
<dbReference type="AlphaFoldDB" id="A0A183EIA1"/>
<dbReference type="Proteomes" id="UP000271098">
    <property type="component" value="Unassembled WGS sequence"/>
</dbReference>
<organism evidence="3">
    <name type="scientific">Gongylonema pulchrum</name>
    <dbReference type="NCBI Taxonomy" id="637853"/>
    <lineage>
        <taxon>Eukaryota</taxon>
        <taxon>Metazoa</taxon>
        <taxon>Ecdysozoa</taxon>
        <taxon>Nematoda</taxon>
        <taxon>Chromadorea</taxon>
        <taxon>Rhabditida</taxon>
        <taxon>Spirurina</taxon>
        <taxon>Spiruromorpha</taxon>
        <taxon>Spiruroidea</taxon>
        <taxon>Gongylonematidae</taxon>
        <taxon>Gongylonema</taxon>
    </lineage>
</organism>
<dbReference type="OrthoDB" id="10647786at2759"/>